<accession>A0AC35UHR0</accession>
<dbReference type="WBParaSite" id="RSKR_0001166100.1">
    <property type="protein sequence ID" value="RSKR_0001166100.1"/>
    <property type="gene ID" value="RSKR_0001166100"/>
</dbReference>
<evidence type="ECO:0000313" key="1">
    <source>
        <dbReference type="Proteomes" id="UP000095286"/>
    </source>
</evidence>
<protein>
    <submittedName>
        <fullName evidence="2">Restriction endonuclease</fullName>
    </submittedName>
</protein>
<reference evidence="2" key="1">
    <citation type="submission" date="2016-11" db="UniProtKB">
        <authorList>
            <consortium name="WormBaseParasite"/>
        </authorList>
    </citation>
    <scope>IDENTIFICATION</scope>
    <source>
        <strain evidence="2">KR3021</strain>
    </source>
</reference>
<dbReference type="Proteomes" id="UP000095286">
    <property type="component" value="Unplaced"/>
</dbReference>
<organism evidence="1 2">
    <name type="scientific">Rhabditophanes sp. KR3021</name>
    <dbReference type="NCBI Taxonomy" id="114890"/>
    <lineage>
        <taxon>Eukaryota</taxon>
        <taxon>Metazoa</taxon>
        <taxon>Ecdysozoa</taxon>
        <taxon>Nematoda</taxon>
        <taxon>Chromadorea</taxon>
        <taxon>Rhabditida</taxon>
        <taxon>Tylenchina</taxon>
        <taxon>Panagrolaimomorpha</taxon>
        <taxon>Strongyloidoidea</taxon>
        <taxon>Alloionematidae</taxon>
        <taxon>Rhabditophanes</taxon>
    </lineage>
</organism>
<name>A0AC35UHR0_9BILA</name>
<proteinExistence type="predicted"/>
<evidence type="ECO:0000313" key="2">
    <source>
        <dbReference type="WBParaSite" id="RSKR_0001166100.1"/>
    </source>
</evidence>
<sequence length="134" mass="15352">MKVRRDSEAQFHMSKVARDGFARTGRGSVNFRINTVSKAKQYLNAGWEVFNGIDYKSLLFYYPIQALENQQKEQSLIKLCKQYNAKEKFILSVSVIAEVENIPETPPNERTDYINITSRGKQPYSPTIINASNV</sequence>